<organism evidence="2 3">
    <name type="scientific">Saliniradius amylolyticus</name>
    <dbReference type="NCBI Taxonomy" id="2183582"/>
    <lineage>
        <taxon>Bacteria</taxon>
        <taxon>Pseudomonadati</taxon>
        <taxon>Pseudomonadota</taxon>
        <taxon>Gammaproteobacteria</taxon>
        <taxon>Alteromonadales</taxon>
        <taxon>Alteromonadaceae</taxon>
        <taxon>Saliniradius</taxon>
    </lineage>
</organism>
<evidence type="ECO:0000313" key="3">
    <source>
        <dbReference type="Proteomes" id="UP000245728"/>
    </source>
</evidence>
<proteinExistence type="predicted"/>
<feature type="chain" id="PRO_5015690925" description="26 kDa periplasmic immunogenic protein" evidence="1">
    <location>
        <begin position="19"/>
        <end position="225"/>
    </location>
</feature>
<dbReference type="KEGG" id="salh:HMF8227_01408"/>
<keyword evidence="3" id="KW-1185">Reference proteome</keyword>
<reference evidence="2 3" key="1">
    <citation type="submission" date="2018-05" db="EMBL/GenBank/DDBJ databases">
        <title>Salinimonas sp. HMF8227 Genome sequencing and assembly.</title>
        <authorList>
            <person name="Kang H."/>
            <person name="Kang J."/>
            <person name="Cha I."/>
            <person name="Kim H."/>
            <person name="Joh K."/>
        </authorList>
    </citation>
    <scope>NUCLEOTIDE SEQUENCE [LARGE SCALE GENOMIC DNA]</scope>
    <source>
        <strain evidence="2 3">HMF8227</strain>
    </source>
</reference>
<name>A0A2S2E2L9_9ALTE</name>
<dbReference type="AlphaFoldDB" id="A0A2S2E2L9"/>
<feature type="signal peptide" evidence="1">
    <location>
        <begin position="1"/>
        <end position="18"/>
    </location>
</feature>
<protein>
    <recommendedName>
        <fullName evidence="4">26 kDa periplasmic immunogenic protein</fullName>
    </recommendedName>
</protein>
<dbReference type="Proteomes" id="UP000245728">
    <property type="component" value="Chromosome"/>
</dbReference>
<dbReference type="Gene3D" id="3.30.110.170">
    <property type="entry name" value="Protein of unknown function (DUF541), domain 1"/>
    <property type="match status" value="1"/>
</dbReference>
<dbReference type="Gene3D" id="3.30.70.2970">
    <property type="entry name" value="Protein of unknown function (DUF541), domain 2"/>
    <property type="match status" value="1"/>
</dbReference>
<keyword evidence="1" id="KW-0732">Signal</keyword>
<dbReference type="RefSeq" id="WP_109339499.1">
    <property type="nucleotide sequence ID" value="NZ_CP029347.1"/>
</dbReference>
<dbReference type="Pfam" id="PF04402">
    <property type="entry name" value="SIMPL"/>
    <property type="match status" value="1"/>
</dbReference>
<evidence type="ECO:0008006" key="4">
    <source>
        <dbReference type="Google" id="ProtNLM"/>
    </source>
</evidence>
<sequence>MKHWWLVLLCCLSLSAMAQTGQVIEVTGQGRVLQVPDKFSFSLYLEEQGSVVAKLNQNLQANTEEIQEFLLKQGVARQDIRSTQVNLRPNYHHTEQGRQHQGFTLSREIAVNLYQLEKYDTILDGVMKLGASRISDFRQGFADAEGLYMTSLSKAVANAKLRAEQIAKSLGVAVGQVMAVTEQSAYQPRPMPMMRMSMEADSAGSMAGQSEIAATVRVKFELQPR</sequence>
<dbReference type="PANTHER" id="PTHR34387">
    <property type="entry name" value="SLR1258 PROTEIN"/>
    <property type="match status" value="1"/>
</dbReference>
<evidence type="ECO:0000313" key="2">
    <source>
        <dbReference type="EMBL" id="AWL11883.1"/>
    </source>
</evidence>
<dbReference type="EMBL" id="CP029347">
    <property type="protein sequence ID" value="AWL11883.1"/>
    <property type="molecule type" value="Genomic_DNA"/>
</dbReference>
<gene>
    <name evidence="2" type="ORF">HMF8227_01408</name>
</gene>
<dbReference type="PANTHER" id="PTHR34387:SF2">
    <property type="entry name" value="SLR1258 PROTEIN"/>
    <property type="match status" value="1"/>
</dbReference>
<dbReference type="OrthoDB" id="5700464at2"/>
<accession>A0A2S2E2L9</accession>
<dbReference type="GO" id="GO:0006974">
    <property type="term" value="P:DNA damage response"/>
    <property type="evidence" value="ECO:0007669"/>
    <property type="project" value="TreeGrafter"/>
</dbReference>
<dbReference type="InterPro" id="IPR007497">
    <property type="entry name" value="SIMPL/DUF541"/>
</dbReference>
<dbReference type="InterPro" id="IPR052022">
    <property type="entry name" value="26kDa_periplasmic_antigen"/>
</dbReference>
<evidence type="ECO:0000256" key="1">
    <source>
        <dbReference type="SAM" id="SignalP"/>
    </source>
</evidence>